<proteinExistence type="predicted"/>
<dbReference type="Pfam" id="PF02738">
    <property type="entry name" value="MoCoBD_1"/>
    <property type="match status" value="1"/>
</dbReference>
<dbReference type="GO" id="GO:0005506">
    <property type="term" value="F:iron ion binding"/>
    <property type="evidence" value="ECO:0007669"/>
    <property type="project" value="InterPro"/>
</dbReference>
<evidence type="ECO:0000313" key="4">
    <source>
        <dbReference type="EMBL" id="AIJ25406.1"/>
    </source>
</evidence>
<dbReference type="PANTHER" id="PTHR11908">
    <property type="entry name" value="XANTHINE DEHYDROGENASE"/>
    <property type="match status" value="1"/>
</dbReference>
<dbReference type="HOGENOM" id="CLU_001681_2_2_11"/>
<dbReference type="InterPro" id="IPR037165">
    <property type="entry name" value="AldOxase/xan_DH_Mopterin-bd_sf"/>
</dbReference>
<evidence type="ECO:0000256" key="1">
    <source>
        <dbReference type="ARBA" id="ARBA00022505"/>
    </source>
</evidence>
<keyword evidence="1" id="KW-0500">Molybdenum</keyword>
<dbReference type="AlphaFoldDB" id="A0A076N2M9"/>
<evidence type="ECO:0000259" key="2">
    <source>
        <dbReference type="Pfam" id="PF02738"/>
    </source>
</evidence>
<evidence type="ECO:0000313" key="5">
    <source>
        <dbReference type="Proteomes" id="UP000062973"/>
    </source>
</evidence>
<accession>A0A076N2M9</accession>
<dbReference type="GO" id="GO:0016491">
    <property type="term" value="F:oxidoreductase activity"/>
    <property type="evidence" value="ECO:0007669"/>
    <property type="project" value="InterPro"/>
</dbReference>
<dbReference type="InterPro" id="IPR046867">
    <property type="entry name" value="AldOxase/xan_DH_MoCoBD2"/>
</dbReference>
<feature type="domain" description="Aldehyde oxidase/xanthine dehydrogenase second molybdopterin binding" evidence="3">
    <location>
        <begin position="137"/>
        <end position="392"/>
    </location>
</feature>
<dbReference type="eggNOG" id="COG1529">
    <property type="taxonomic scope" value="Bacteria"/>
</dbReference>
<gene>
    <name evidence="4" type="ORF">AMETH_5314</name>
</gene>
<dbReference type="EMBL" id="CP009110">
    <property type="protein sequence ID" value="AIJ25406.1"/>
    <property type="molecule type" value="Genomic_DNA"/>
</dbReference>
<dbReference type="Gene3D" id="3.30.365.10">
    <property type="entry name" value="Aldehyde oxidase/xanthine dehydrogenase, molybdopterin binding domain"/>
    <property type="match status" value="3"/>
</dbReference>
<dbReference type="PATRIC" id="fig|1068978.7.peg.5704"/>
<dbReference type="PANTHER" id="PTHR11908:SF132">
    <property type="entry name" value="ALDEHYDE OXIDASE 1-RELATED"/>
    <property type="match status" value="1"/>
</dbReference>
<protein>
    <submittedName>
        <fullName evidence="4">Carbon-monoxide dehydrogenase large subunit</fullName>
    </submittedName>
</protein>
<dbReference type="InterPro" id="IPR016208">
    <property type="entry name" value="Ald_Oxase/xanthine_DH-like"/>
</dbReference>
<reference evidence="4 5" key="1">
    <citation type="submission" date="2014-07" db="EMBL/GenBank/DDBJ databases">
        <title>Whole Genome Sequence of the Amycolatopsis methanolica 239.</title>
        <authorList>
            <person name="Tang B."/>
        </authorList>
    </citation>
    <scope>NUCLEOTIDE SEQUENCE [LARGE SCALE GENOMIC DNA]</scope>
    <source>
        <strain evidence="4 5">239</strain>
    </source>
</reference>
<dbReference type="STRING" id="1068978.AMETH_5314"/>
<evidence type="ECO:0000259" key="3">
    <source>
        <dbReference type="Pfam" id="PF20256"/>
    </source>
</evidence>
<feature type="domain" description="Aldehyde oxidase/xanthine dehydrogenase first molybdopterin binding" evidence="2">
    <location>
        <begin position="4"/>
        <end position="110"/>
    </location>
</feature>
<dbReference type="SUPFAM" id="SSF56003">
    <property type="entry name" value="Molybdenum cofactor-binding domain"/>
    <property type="match status" value="1"/>
</dbReference>
<sequence length="448" mass="47351">MYRTVGGRTPSIQRVALGADRDGALTALIHTSVTRVGRVGGAPEQVTSQSRHLYDADHILIQASTVELDLVPNTSMRAPGESIGTFAVESAVDELAAELGVDPIELRMRNEPERNPLDGKEFTHRRLREVYEAGALRFGWRDRAPEPDATRDGRWLVGMGVATAYHPAWLFTTNVTLRLSADGTVLLRCGFQEMGMGAATAQAQITADALGVPVDAVRVEYGDSALPVAPTAGGSTQTASVAASVLAAAEKLKRRLPKGSGADLVAAVRQAGVPHVEVSVGSGARFGRLAGQARLIGRFVRDRRRVRAATGAQLCEVRVDPDTGEVRISRWLGVFDIGTVVNAKTAASQLRGGIVMGIGMALSEETLVDPRTGRIMNPSLAEYHVPVHADVPRIGVSTLDDPEPSTPLGVVGAGEVGITGVAAAVANAVFHATGRRVRDLPITLDKLL</sequence>
<dbReference type="KEGG" id="amq:AMETH_5314"/>
<dbReference type="InterPro" id="IPR008274">
    <property type="entry name" value="AldOxase/xan_DH_MoCoBD1"/>
</dbReference>
<keyword evidence="5" id="KW-1185">Reference proteome</keyword>
<dbReference type="Proteomes" id="UP000062973">
    <property type="component" value="Chromosome"/>
</dbReference>
<name>A0A076N2M9_AMYME</name>
<dbReference type="Pfam" id="PF20256">
    <property type="entry name" value="MoCoBD_2"/>
    <property type="match status" value="1"/>
</dbReference>
<organism evidence="4 5">
    <name type="scientific">Amycolatopsis methanolica 239</name>
    <dbReference type="NCBI Taxonomy" id="1068978"/>
    <lineage>
        <taxon>Bacteria</taxon>
        <taxon>Bacillati</taxon>
        <taxon>Actinomycetota</taxon>
        <taxon>Actinomycetes</taxon>
        <taxon>Pseudonocardiales</taxon>
        <taxon>Pseudonocardiaceae</taxon>
        <taxon>Amycolatopsis</taxon>
        <taxon>Amycolatopsis methanolica group</taxon>
    </lineage>
</organism>